<keyword evidence="2" id="KW-0547">Nucleotide-binding</keyword>
<dbReference type="InterPro" id="IPR027417">
    <property type="entry name" value="P-loop_NTPase"/>
</dbReference>
<evidence type="ECO:0000313" key="6">
    <source>
        <dbReference type="Proteomes" id="UP000694888"/>
    </source>
</evidence>
<organism evidence="6 7">
    <name type="scientific">Aplysia californica</name>
    <name type="common">California sea hare</name>
    <dbReference type="NCBI Taxonomy" id="6500"/>
    <lineage>
        <taxon>Eukaryota</taxon>
        <taxon>Metazoa</taxon>
        <taxon>Spiralia</taxon>
        <taxon>Lophotrochozoa</taxon>
        <taxon>Mollusca</taxon>
        <taxon>Gastropoda</taxon>
        <taxon>Heterobranchia</taxon>
        <taxon>Euthyneura</taxon>
        <taxon>Tectipleura</taxon>
        <taxon>Aplysiida</taxon>
        <taxon>Aplysioidea</taxon>
        <taxon>Aplysiidae</taxon>
        <taxon>Aplysia</taxon>
    </lineage>
</organism>
<dbReference type="Pfam" id="PF04548">
    <property type="entry name" value="AIG1"/>
    <property type="match status" value="1"/>
</dbReference>
<evidence type="ECO:0000256" key="2">
    <source>
        <dbReference type="ARBA" id="ARBA00022741"/>
    </source>
</evidence>
<keyword evidence="4" id="KW-0175">Coiled coil</keyword>
<evidence type="ECO:0000256" key="4">
    <source>
        <dbReference type="SAM" id="Coils"/>
    </source>
</evidence>
<comment type="similarity">
    <text evidence="1">Belongs to the TRAFAC class TrmE-Era-EngA-EngB-Septin-like GTPase superfamily. AIG1/Toc34/Toc159-like paraseptin GTPase family. IAN subfamily.</text>
</comment>
<dbReference type="PROSITE" id="PS51720">
    <property type="entry name" value="G_AIG1"/>
    <property type="match status" value="1"/>
</dbReference>
<evidence type="ECO:0000313" key="7">
    <source>
        <dbReference type="RefSeq" id="XP_005110990.1"/>
    </source>
</evidence>
<dbReference type="InterPro" id="IPR006703">
    <property type="entry name" value="G_AIG1"/>
</dbReference>
<keyword evidence="6" id="KW-1185">Reference proteome</keyword>
<evidence type="ECO:0000256" key="3">
    <source>
        <dbReference type="ARBA" id="ARBA00023134"/>
    </source>
</evidence>
<name>A0ABM0K815_APLCA</name>
<dbReference type="InterPro" id="IPR045058">
    <property type="entry name" value="GIMA/IAN/Toc"/>
</dbReference>
<proteinExistence type="inferred from homology"/>
<protein>
    <submittedName>
        <fullName evidence="7">GTPase IMAP family member 7</fullName>
    </submittedName>
</protein>
<sequence length="383" mass="43657">MASPGSDDSIDLFLIGKTGHGKSSSGNSILGREAFHVSDNTESDTYDVQVGWARRDGRKVKVVDGPGIGDTRMQRGDAVQKMVQDMGQGIVQCPRGFHALLLVLKYGNRFTEEEFGTIEFLKSLFGPAFVKDFCILVFTHGELFDINNKKRNPPISFEDWRREQKGAINDLFNECDNRAVLFYNSDEEKMEDQLKILLGIVDGLKSRGKRYTNEAFDKAAKGREELIVRENAPKLREEIQAKIDILVDGLNSLRQCSELDPVTKERFDQLKKDARELEVEIAEQDKGTGVLQQLNQVVKSIITNINSHMEVMKAKLDKSEKERKMRLVQEQYTMNLRHLENEQRERKQGWGAFFIDIFKSIASAFVAPAVTFAAKKILQWFRK</sequence>
<dbReference type="Gene3D" id="3.40.50.300">
    <property type="entry name" value="P-loop containing nucleotide triphosphate hydrolases"/>
    <property type="match status" value="1"/>
</dbReference>
<dbReference type="RefSeq" id="XP_005110990.1">
    <property type="nucleotide sequence ID" value="XM_005110933.3"/>
</dbReference>
<dbReference type="GeneID" id="101853357"/>
<feature type="coiled-coil region" evidence="4">
    <location>
        <begin position="267"/>
        <end position="331"/>
    </location>
</feature>
<dbReference type="PANTHER" id="PTHR10903:SF184">
    <property type="entry name" value="GTP-BINDING PROTEIN A"/>
    <property type="match status" value="1"/>
</dbReference>
<evidence type="ECO:0000259" key="5">
    <source>
        <dbReference type="PROSITE" id="PS51720"/>
    </source>
</evidence>
<gene>
    <name evidence="7" type="primary">LOC101853357</name>
</gene>
<dbReference type="Proteomes" id="UP000694888">
    <property type="component" value="Unplaced"/>
</dbReference>
<evidence type="ECO:0000256" key="1">
    <source>
        <dbReference type="ARBA" id="ARBA00008535"/>
    </source>
</evidence>
<dbReference type="SUPFAM" id="SSF52540">
    <property type="entry name" value="P-loop containing nucleoside triphosphate hydrolases"/>
    <property type="match status" value="1"/>
</dbReference>
<reference evidence="7" key="1">
    <citation type="submission" date="2025-08" db="UniProtKB">
        <authorList>
            <consortium name="RefSeq"/>
        </authorList>
    </citation>
    <scope>IDENTIFICATION</scope>
</reference>
<accession>A0ABM0K815</accession>
<dbReference type="PANTHER" id="PTHR10903">
    <property type="entry name" value="GTPASE, IMAP FAMILY MEMBER-RELATED"/>
    <property type="match status" value="1"/>
</dbReference>
<keyword evidence="3" id="KW-0342">GTP-binding</keyword>
<feature type="domain" description="AIG1-type G" evidence="5">
    <location>
        <begin position="7"/>
        <end position="220"/>
    </location>
</feature>